<keyword evidence="3" id="KW-1185">Reference proteome</keyword>
<organism evidence="2 3">
    <name type="scientific">Mixia osmundae (strain CBS 9802 / IAM 14324 / JCM 22182 / KY 12970)</name>
    <dbReference type="NCBI Taxonomy" id="764103"/>
    <lineage>
        <taxon>Eukaryota</taxon>
        <taxon>Fungi</taxon>
        <taxon>Dikarya</taxon>
        <taxon>Basidiomycota</taxon>
        <taxon>Pucciniomycotina</taxon>
        <taxon>Mixiomycetes</taxon>
        <taxon>Mixiales</taxon>
        <taxon>Mixiaceae</taxon>
        <taxon>Mixia</taxon>
    </lineage>
</organism>
<reference evidence="2 3" key="2">
    <citation type="journal article" date="2012" name="Open Biol.">
        <title>Characteristics of nucleosomes and linker DNA regions on the genome of the basidiomycete Mixia osmundae revealed by mono- and dinucleosome mapping.</title>
        <authorList>
            <person name="Nishida H."/>
            <person name="Kondo S."/>
            <person name="Matsumoto T."/>
            <person name="Suzuki Y."/>
            <person name="Yoshikawa H."/>
            <person name="Taylor T.D."/>
            <person name="Sugiyama J."/>
        </authorList>
    </citation>
    <scope>NUCLEOTIDE SEQUENCE [LARGE SCALE GENOMIC DNA]</scope>
    <source>
        <strain evidence="3">CBS 9802 / IAM 14324 / JCM 22182 / KY 12970</strain>
    </source>
</reference>
<proteinExistence type="predicted"/>
<dbReference type="OrthoDB" id="2588793at2759"/>
<evidence type="ECO:0000256" key="1">
    <source>
        <dbReference type="SAM" id="SignalP"/>
    </source>
</evidence>
<protein>
    <recommendedName>
        <fullName evidence="4">SGNH hydrolase-type esterase domain-containing protein</fullName>
    </recommendedName>
</protein>
<feature type="signal peptide" evidence="1">
    <location>
        <begin position="1"/>
        <end position="22"/>
    </location>
</feature>
<name>G7DW55_MIXOS</name>
<dbReference type="AlphaFoldDB" id="G7DW55"/>
<evidence type="ECO:0000313" key="3">
    <source>
        <dbReference type="Proteomes" id="UP000009131"/>
    </source>
</evidence>
<dbReference type="EMBL" id="BABT02000047">
    <property type="protein sequence ID" value="GAA94861.1"/>
    <property type="molecule type" value="Genomic_DNA"/>
</dbReference>
<feature type="chain" id="PRO_5003492406" description="SGNH hydrolase-type esterase domain-containing protein" evidence="1">
    <location>
        <begin position="23"/>
        <end position="415"/>
    </location>
</feature>
<accession>G7DW55</accession>
<comment type="caution">
    <text evidence="2">The sequence shown here is derived from an EMBL/GenBank/DDBJ whole genome shotgun (WGS) entry which is preliminary data.</text>
</comment>
<evidence type="ECO:0008006" key="4">
    <source>
        <dbReference type="Google" id="ProtNLM"/>
    </source>
</evidence>
<gene>
    <name evidence="2" type="primary">Mo01515</name>
    <name evidence="2" type="ORF">E5Q_01515</name>
</gene>
<keyword evidence="1" id="KW-0732">Signal</keyword>
<dbReference type="Proteomes" id="UP000009131">
    <property type="component" value="Unassembled WGS sequence"/>
</dbReference>
<dbReference type="InParanoid" id="G7DW55"/>
<evidence type="ECO:0000313" key="2">
    <source>
        <dbReference type="EMBL" id="GAA94861.1"/>
    </source>
</evidence>
<sequence length="415" mass="47777">MKSKSLALTAVLLVVLVGFWQSRKQNLFHHLEYTSASSQWSSEHTLSHKAFKHKAIRPTGAACDPFREDGYLLHYPDNRTQSWIPHRKACPPAPDWVALLARADPPINEAWTQEVAAVKYQEWQRNAQAQEAYAKVSWLANRTIFVMGDSVDRNMLDHFAYFVYRPMMLANYYSTSIKVQDDPRMANISFHGTPRILHFHKLNLTIITAFFYGSDDTGFHASAYDVHPPLVYEERAEKLLKPFIDLYTDNRGPDLIRLHTGMWDLVAMPWQSYGFVDKASNETNLPMLPDDLSHYKKRVASVFAKTKELWPNVPVWVRILHRVGTAPPHQRDDKRSHAIISVTRYLAKRAGLPFFDYGHILRGYSLGEIHPLEFPGSYLLCQSLLHHAYLEFGPQLSHETSPSNRWEILADTSHL</sequence>
<dbReference type="HOGENOM" id="CLU_662363_0_0_1"/>
<reference evidence="2 3" key="1">
    <citation type="journal article" date="2011" name="J. Gen. Appl. Microbiol.">
        <title>Draft genome sequencing of the enigmatic basidiomycete Mixia osmundae.</title>
        <authorList>
            <person name="Nishida H."/>
            <person name="Nagatsuka Y."/>
            <person name="Sugiyama J."/>
        </authorList>
    </citation>
    <scope>NUCLEOTIDE SEQUENCE [LARGE SCALE GENOMIC DNA]</scope>
    <source>
        <strain evidence="3">CBS 9802 / IAM 14324 / JCM 22182 / KY 12970</strain>
    </source>
</reference>